<dbReference type="RefSeq" id="WP_261500192.1">
    <property type="nucleotide sequence ID" value="NZ_JAODYH010000004.1"/>
</dbReference>
<organism evidence="3 4">
    <name type="scientific">Acidovorax bellezanensis</name>
    <dbReference type="NCBI Taxonomy" id="2976702"/>
    <lineage>
        <taxon>Bacteria</taxon>
        <taxon>Pseudomonadati</taxon>
        <taxon>Pseudomonadota</taxon>
        <taxon>Betaproteobacteria</taxon>
        <taxon>Burkholderiales</taxon>
        <taxon>Comamonadaceae</taxon>
        <taxon>Acidovorax</taxon>
    </lineage>
</organism>
<dbReference type="Pfam" id="PF11657">
    <property type="entry name" value="Activator-TraM"/>
    <property type="match status" value="1"/>
</dbReference>
<gene>
    <name evidence="3" type="ORF">N0K08_10325</name>
</gene>
<reference evidence="3 4" key="1">
    <citation type="submission" date="2022-09" db="EMBL/GenBank/DDBJ databases">
        <title>Draft genome of isolate Be4.</title>
        <authorList>
            <person name="Sanchez-Castro I."/>
            <person name="Martinez-Rodriguez P."/>
            <person name="Descostes M."/>
            <person name="Merroun M."/>
        </authorList>
    </citation>
    <scope>NUCLEOTIDE SEQUENCE [LARGE SCALE GENOMIC DNA]</scope>
    <source>
        <strain evidence="3 4">Be4</strain>
    </source>
</reference>
<keyword evidence="2" id="KW-0472">Membrane</keyword>
<dbReference type="EMBL" id="JAODYH010000004">
    <property type="protein sequence ID" value="MCT9811029.1"/>
    <property type="molecule type" value="Genomic_DNA"/>
</dbReference>
<feature type="coiled-coil region" evidence="1">
    <location>
        <begin position="37"/>
        <end position="64"/>
    </location>
</feature>
<evidence type="ECO:0000313" key="3">
    <source>
        <dbReference type="EMBL" id="MCT9811029.1"/>
    </source>
</evidence>
<protein>
    <submittedName>
        <fullName evidence="3">Conjugal transfer protein TraM</fullName>
    </submittedName>
</protein>
<dbReference type="NCBIfam" id="NF010470">
    <property type="entry name" value="PRK13895.1"/>
    <property type="match status" value="1"/>
</dbReference>
<comment type="caution">
    <text evidence="3">The sequence shown here is derived from an EMBL/GenBank/DDBJ whole genome shotgun (WGS) entry which is preliminary data.</text>
</comment>
<proteinExistence type="predicted"/>
<evidence type="ECO:0000256" key="2">
    <source>
        <dbReference type="SAM" id="Phobius"/>
    </source>
</evidence>
<dbReference type="Proteomes" id="UP001525968">
    <property type="component" value="Unassembled WGS sequence"/>
</dbReference>
<sequence>MQTSSDSLAAPAQETSAQHGLALVRDDTMLAMHTLHQRLLQDSLQAQQALLDQYQQELESLSTRWSLDARDKAERTLNAALTAGKDAMAQAMQDASSHAATSMRAEMDAAQERIAAMLQDAQRGARLHLLAACLALAAMAVAAWVLAH</sequence>
<evidence type="ECO:0000256" key="1">
    <source>
        <dbReference type="SAM" id="Coils"/>
    </source>
</evidence>
<feature type="transmembrane region" description="Helical" evidence="2">
    <location>
        <begin position="127"/>
        <end position="147"/>
    </location>
</feature>
<keyword evidence="1" id="KW-0175">Coiled coil</keyword>
<dbReference type="InterPro" id="IPR028140">
    <property type="entry name" value="TraM"/>
</dbReference>
<keyword evidence="2" id="KW-1133">Transmembrane helix</keyword>
<name>A0ABT2PKN2_9BURK</name>
<keyword evidence="2" id="KW-0812">Transmembrane</keyword>
<evidence type="ECO:0000313" key="4">
    <source>
        <dbReference type="Proteomes" id="UP001525968"/>
    </source>
</evidence>
<accession>A0ABT2PKN2</accession>
<keyword evidence="4" id="KW-1185">Reference proteome</keyword>